<proteinExistence type="predicted"/>
<keyword evidence="2" id="KW-1185">Reference proteome</keyword>
<reference evidence="1" key="2">
    <citation type="journal article" date="2023" name="Curr. Microbiol.">
        <title>Neisseria montereyensis sp. nov., Isolated from Oropharynx of California Sea Lion (Zalophus californianus): Genomic, Phylogenetic, and Phenotypic Study.</title>
        <authorList>
            <person name="Volokhov D.V."/>
            <person name="Zagorodnyaya T.A."/>
            <person name="Furtak V.A."/>
            <person name="Nattanmai G."/>
            <person name="Randall L."/>
            <person name="Jose S."/>
            <person name="Gao Y."/>
            <person name="Gulland F.M."/>
            <person name="Eisenberg T."/>
            <person name="Delmonte P."/>
            <person name="Blom J."/>
            <person name="Mitchell K.K."/>
        </authorList>
    </citation>
    <scope>NUCLEOTIDE SEQUENCE</scope>
    <source>
        <strain evidence="1">CSL10203-ORH2</strain>
    </source>
</reference>
<protein>
    <recommendedName>
        <fullName evidence="3">Hydroxyquinol 1,2-dioxygenase</fullName>
    </recommendedName>
</protein>
<evidence type="ECO:0008006" key="3">
    <source>
        <dbReference type="Google" id="ProtNLM"/>
    </source>
</evidence>
<evidence type="ECO:0000313" key="2">
    <source>
        <dbReference type="Proteomes" id="UP001166947"/>
    </source>
</evidence>
<evidence type="ECO:0000313" key="1">
    <source>
        <dbReference type="EMBL" id="MCS4533483.1"/>
    </source>
</evidence>
<dbReference type="InterPro" id="IPR014710">
    <property type="entry name" value="RmlC-like_jellyroll"/>
</dbReference>
<dbReference type="SUPFAM" id="SSF51182">
    <property type="entry name" value="RmlC-like cupins"/>
    <property type="match status" value="1"/>
</dbReference>
<sequence length="204" mass="22444">MSVNIELCSAWFNGILIDKGCIVPNTDVVTLPNWRKTMEKNKVKATKFGSLNDYEKGSIQIISGKASNYAFSNIFEVAAQSAPYEKSVVGMNLKFVIESLKAEGVSPWFTASHDEFVVVMDGEVRVDYLKPDQPLISEDKEGTHLAGDNPQGKKMGYAVLKQGHQAILPAGSIYRFDAVTPGVMLIQTIKGPLSVEKWQSICIQ</sequence>
<gene>
    <name evidence="1" type="ORF">NXS09_04120</name>
</gene>
<dbReference type="Gene3D" id="2.60.120.10">
    <property type="entry name" value="Jelly Rolls"/>
    <property type="match status" value="1"/>
</dbReference>
<dbReference type="InterPro" id="IPR011051">
    <property type="entry name" value="RmlC_Cupin_sf"/>
</dbReference>
<name>A0ABT2FBG1_9NEIS</name>
<organism evidence="1 2">
    <name type="scientific">Neisseria montereyensis</name>
    <dbReference type="NCBI Taxonomy" id="2973938"/>
    <lineage>
        <taxon>Bacteria</taxon>
        <taxon>Pseudomonadati</taxon>
        <taxon>Pseudomonadota</taxon>
        <taxon>Betaproteobacteria</taxon>
        <taxon>Neisseriales</taxon>
        <taxon>Neisseriaceae</taxon>
        <taxon>Neisseria</taxon>
    </lineage>
</organism>
<dbReference type="Proteomes" id="UP001166947">
    <property type="component" value="Unassembled WGS sequence"/>
</dbReference>
<dbReference type="RefSeq" id="WP_259291277.1">
    <property type="nucleotide sequence ID" value="NZ_JANUXW010000002.1"/>
</dbReference>
<comment type="caution">
    <text evidence="1">The sequence shown here is derived from an EMBL/GenBank/DDBJ whole genome shotgun (WGS) entry which is preliminary data.</text>
</comment>
<reference evidence="1" key="1">
    <citation type="submission" date="2022-08" db="EMBL/GenBank/DDBJ databases">
        <authorList>
            <person name="Volokhov D.V."/>
            <person name="Furtak V.A."/>
            <person name="Zagorodnyaya T.A."/>
        </authorList>
    </citation>
    <scope>NUCLEOTIDE SEQUENCE</scope>
    <source>
        <strain evidence="1">CSL10203-ORH2</strain>
    </source>
</reference>
<accession>A0ABT2FBG1</accession>
<dbReference type="EMBL" id="JANUXW010000002">
    <property type="protein sequence ID" value="MCS4533483.1"/>
    <property type="molecule type" value="Genomic_DNA"/>
</dbReference>